<evidence type="ECO:0000313" key="2">
    <source>
        <dbReference type="Proteomes" id="UP000050420"/>
    </source>
</evidence>
<reference evidence="1 2" key="1">
    <citation type="submission" date="2015-09" db="EMBL/GenBank/DDBJ databases">
        <title>Genome announcement of multiple Pseudomonas syringae strains.</title>
        <authorList>
            <person name="Thakur S."/>
            <person name="Wang P.W."/>
            <person name="Gong Y."/>
            <person name="Weir B.S."/>
            <person name="Guttman D.S."/>
        </authorList>
    </citation>
    <scope>NUCLEOTIDE SEQUENCE [LARGE SCALE GENOMIC DNA]</scope>
    <source>
        <strain evidence="1 2">ICMP4331</strain>
    </source>
</reference>
<dbReference type="AlphaFoldDB" id="A0A0P9UYT0"/>
<dbReference type="EMBL" id="LJQU01000390">
    <property type="protein sequence ID" value="KPX90784.1"/>
    <property type="molecule type" value="Genomic_DNA"/>
</dbReference>
<protein>
    <submittedName>
        <fullName evidence="1">Pyridoxamine 5'-phosphate oxidase family protein</fullName>
    </submittedName>
</protein>
<proteinExistence type="predicted"/>
<name>A0A0P9UYT0_PSEA0</name>
<gene>
    <name evidence="1" type="ORF">ALO63_02235</name>
</gene>
<accession>A0A0P9UYT0</accession>
<dbReference type="PATRIC" id="fig|34065.5.peg.3188"/>
<organism evidence="1 2">
    <name type="scientific">Pseudomonas amygdali pv. mori</name>
    <dbReference type="NCBI Taxonomy" id="34065"/>
    <lineage>
        <taxon>Bacteria</taxon>
        <taxon>Pseudomonadati</taxon>
        <taxon>Pseudomonadota</taxon>
        <taxon>Gammaproteobacteria</taxon>
        <taxon>Pseudomonadales</taxon>
        <taxon>Pseudomonadaceae</taxon>
        <taxon>Pseudomonas</taxon>
        <taxon>Pseudomonas amygdali</taxon>
    </lineage>
</organism>
<evidence type="ECO:0000313" key="1">
    <source>
        <dbReference type="EMBL" id="KPX90784.1"/>
    </source>
</evidence>
<sequence>MDNPENSALVTTIETLEALYGPIAPPSMIKEVDHIHAVYRPFIESAPFVVLASAGSDGLDASPRGDHSGFVHIEDSKTLICLTGAATTASTPCAISSATHASRCCSSSLAWARPCGSTEQRRYRFSPNCCRVLR</sequence>
<comment type="caution">
    <text evidence="1">The sequence shown here is derived from an EMBL/GenBank/DDBJ whole genome shotgun (WGS) entry which is preliminary data.</text>
</comment>
<dbReference type="Proteomes" id="UP000050420">
    <property type="component" value="Unassembled WGS sequence"/>
</dbReference>